<geneLocation type="mitochondrion" evidence="11"/>
<evidence type="ECO:0000256" key="4">
    <source>
        <dbReference type="ARBA" id="ARBA00022692"/>
    </source>
</evidence>
<evidence type="ECO:0000256" key="7">
    <source>
        <dbReference type="ARBA" id="ARBA00023027"/>
    </source>
</evidence>
<dbReference type="Pfam" id="PF00420">
    <property type="entry name" value="Oxidored_q2"/>
    <property type="match status" value="1"/>
</dbReference>
<protein>
    <recommendedName>
        <fullName evidence="3">NADH-ubiquinone oxidoreductase chain 4L</fullName>
    </recommendedName>
    <alternativeName>
        <fullName evidence="9">NADH dehydrogenase subunit 4L</fullName>
    </alternativeName>
</protein>
<evidence type="ECO:0000256" key="6">
    <source>
        <dbReference type="ARBA" id="ARBA00022989"/>
    </source>
</evidence>
<keyword evidence="7" id="KW-0520">NAD</keyword>
<keyword evidence="5" id="KW-1278">Translocase</keyword>
<evidence type="ECO:0000256" key="3">
    <source>
        <dbReference type="ARBA" id="ARBA00016612"/>
    </source>
</evidence>
<dbReference type="GeneID" id="60239047"/>
<keyword evidence="11" id="KW-0496">Mitochondrion</keyword>
<name>A0A7L8XEE1_9HEMI</name>
<comment type="subcellular location">
    <subcellularLocation>
        <location evidence="1">Membrane</location>
        <topology evidence="1">Multi-pass membrane protein</topology>
    </subcellularLocation>
</comment>
<evidence type="ECO:0000313" key="11">
    <source>
        <dbReference type="EMBL" id="QOH91208.1"/>
    </source>
</evidence>
<sequence>MMMISMYMYMLSLTSIAMMRKHTLMSLLSLEFMMMSLLMNMSLYCLIMKYSMYLLMFIMTLLVCEGVLGLGILVNMIRCQGNDFMNSPMSW</sequence>
<evidence type="ECO:0000256" key="8">
    <source>
        <dbReference type="ARBA" id="ARBA00023136"/>
    </source>
</evidence>
<evidence type="ECO:0000256" key="9">
    <source>
        <dbReference type="ARBA" id="ARBA00031586"/>
    </source>
</evidence>
<evidence type="ECO:0000256" key="10">
    <source>
        <dbReference type="ARBA" id="ARBA00049551"/>
    </source>
</evidence>
<keyword evidence="6" id="KW-1133">Transmembrane helix</keyword>
<dbReference type="InterPro" id="IPR039428">
    <property type="entry name" value="NUOK/Mnh_C1-like"/>
</dbReference>
<dbReference type="GO" id="GO:0016020">
    <property type="term" value="C:membrane"/>
    <property type="evidence" value="ECO:0007669"/>
    <property type="project" value="UniProtKB-SubCell"/>
</dbReference>
<dbReference type="GO" id="GO:0008137">
    <property type="term" value="F:NADH dehydrogenase (ubiquinone) activity"/>
    <property type="evidence" value="ECO:0007669"/>
    <property type="project" value="UniProtKB-EC"/>
</dbReference>
<evidence type="ECO:0000256" key="1">
    <source>
        <dbReference type="ARBA" id="ARBA00004141"/>
    </source>
</evidence>
<dbReference type="EMBL" id="MT610899">
    <property type="protein sequence ID" value="QOH91208.1"/>
    <property type="molecule type" value="Genomic_DNA"/>
</dbReference>
<accession>A0A7L8XEE1</accession>
<organism evidence="11">
    <name type="scientific">Petalocephala chlorophana</name>
    <dbReference type="NCBI Taxonomy" id="2501810"/>
    <lineage>
        <taxon>Eukaryota</taxon>
        <taxon>Metazoa</taxon>
        <taxon>Ecdysozoa</taxon>
        <taxon>Arthropoda</taxon>
        <taxon>Hexapoda</taxon>
        <taxon>Insecta</taxon>
        <taxon>Pterygota</taxon>
        <taxon>Neoptera</taxon>
        <taxon>Paraneoptera</taxon>
        <taxon>Hemiptera</taxon>
        <taxon>Auchenorrhyncha</taxon>
        <taxon>Membracoidea</taxon>
        <taxon>Cicadellidae</taxon>
        <taxon>Ledrinae</taxon>
        <taxon>Petalocephala</taxon>
    </lineage>
</organism>
<reference evidence="11" key="1">
    <citation type="journal article" date="2020" name="Insects">
        <title>Characterization of Two Complete Mitochondrial Genomes of Ledrinae (Hemiptera: Cicadellidae) and Phylogenetic Analysis.</title>
        <authorList>
            <person name="Huang W."/>
            <person name="Zhang Y."/>
        </authorList>
    </citation>
    <scope>NUCLEOTIDE SEQUENCE</scope>
</reference>
<dbReference type="RefSeq" id="YP_009946903.1">
    <property type="nucleotide sequence ID" value="NC_051527.1"/>
</dbReference>
<dbReference type="CTD" id="4539"/>
<dbReference type="Gene3D" id="1.10.287.3510">
    <property type="match status" value="1"/>
</dbReference>
<gene>
    <name evidence="11" type="primary">ND4L</name>
</gene>
<comment type="similarity">
    <text evidence="2">Belongs to the complex I subunit 4L family.</text>
</comment>
<comment type="catalytic activity">
    <reaction evidence="10">
        <text>a ubiquinone + NADH + 5 H(+)(in) = a ubiquinol + NAD(+) + 4 H(+)(out)</text>
        <dbReference type="Rhea" id="RHEA:29091"/>
        <dbReference type="Rhea" id="RHEA-COMP:9565"/>
        <dbReference type="Rhea" id="RHEA-COMP:9566"/>
        <dbReference type="ChEBI" id="CHEBI:15378"/>
        <dbReference type="ChEBI" id="CHEBI:16389"/>
        <dbReference type="ChEBI" id="CHEBI:17976"/>
        <dbReference type="ChEBI" id="CHEBI:57540"/>
        <dbReference type="ChEBI" id="CHEBI:57945"/>
        <dbReference type="EC" id="7.1.1.2"/>
    </reaction>
</comment>
<keyword evidence="8" id="KW-0472">Membrane</keyword>
<proteinExistence type="inferred from homology"/>
<evidence type="ECO:0000256" key="2">
    <source>
        <dbReference type="ARBA" id="ARBA00010519"/>
    </source>
</evidence>
<keyword evidence="4" id="KW-0812">Transmembrane</keyword>
<dbReference type="AlphaFoldDB" id="A0A7L8XEE1"/>
<evidence type="ECO:0000256" key="5">
    <source>
        <dbReference type="ARBA" id="ARBA00022967"/>
    </source>
</evidence>